<dbReference type="SUPFAM" id="SSF69322">
    <property type="entry name" value="Tricorn protease domain 2"/>
    <property type="match status" value="1"/>
</dbReference>
<evidence type="ECO:0000313" key="4">
    <source>
        <dbReference type="Proteomes" id="UP001152797"/>
    </source>
</evidence>
<dbReference type="InterPro" id="IPR015943">
    <property type="entry name" value="WD40/YVTN_repeat-like_dom_sf"/>
</dbReference>
<dbReference type="Proteomes" id="UP001152797">
    <property type="component" value="Unassembled WGS sequence"/>
</dbReference>
<dbReference type="EMBL" id="CAMXCT030002600">
    <property type="protein sequence ID" value="CAL4786544.1"/>
    <property type="molecule type" value="Genomic_DNA"/>
</dbReference>
<evidence type="ECO:0000313" key="2">
    <source>
        <dbReference type="EMBL" id="CAL1152607.1"/>
    </source>
</evidence>
<dbReference type="EMBL" id="CAMXCT010002600">
    <property type="protein sequence ID" value="CAI3999232.1"/>
    <property type="molecule type" value="Genomic_DNA"/>
</dbReference>
<dbReference type="AlphaFoldDB" id="A0A9P1G6M8"/>
<organism evidence="1">
    <name type="scientific">Cladocopium goreaui</name>
    <dbReference type="NCBI Taxonomy" id="2562237"/>
    <lineage>
        <taxon>Eukaryota</taxon>
        <taxon>Sar</taxon>
        <taxon>Alveolata</taxon>
        <taxon>Dinophyceae</taxon>
        <taxon>Suessiales</taxon>
        <taxon>Symbiodiniaceae</taxon>
        <taxon>Cladocopium</taxon>
    </lineage>
</organism>
<comment type="caution">
    <text evidence="1">The sequence shown here is derived from an EMBL/GenBank/DDBJ whole genome shotgun (WGS) entry which is preliminary data.</text>
</comment>
<sequence>MACLRVTVRQPSGASFEVDLVKSGSGTLQRLKAQIATRTKIATARQKLLVGHELLSEQMLEAETEGLEVLLISCRSCSLVSPIYAAPAVWDAEAKTLLKPAVVQDGLLFQHTCDAMYLDDGEVYVLLVAARENPDEHWLDLWRGVPGSSVRHFPLPSDWLDGGRGDAQLTPDGEFVVAWGGMGETLLWRVTGGTAHVTADGSDWPGCPRAMSVDYAIFDGGQGRLQVWDYHQGVPKHTLEFPFAGFSGIDMLISHSGAYVALWACNKVLEIFADNGERVGDVSPAFGFHLKNMAFSPDESEIALQYREDPLKLRVIRNFIATDRQELIVVLHSDFPHYFIKVDYSADGQTLAVLQASGALHRFKRQSWDSLDDSWEELPYMPKPSAEDVMRSGVCQDYNTYFRYTRDGSVGLMDLESGHLLHYLPMSTRTGLTDDGYAREACAETAEQAAELRDAALEGIYHRLVHLVVGLVTDKMQGEAKAISQSISILEFPSVDPTAPPGFHGLLLQGLSEARFGRILHAARPAGASKLRDSSDDQARAAEDLCEELMKACESHDADVGQVKAWAQAKSQAEGLMHVSGDSVTISGASGAVQHVLNQRFVTAASGNKLSSEMCQVLGQSSCKLCRSVALSKPPSSGTDAAQEGLEALDHSLQGEAKAWLVCCLRPNDVGQADRVNREVMLQQVQDLRLADAVHLSGGHSIIWPLLLSSA</sequence>
<proteinExistence type="predicted"/>
<evidence type="ECO:0000313" key="3">
    <source>
        <dbReference type="EMBL" id="CAL4786544.1"/>
    </source>
</evidence>
<reference evidence="2" key="2">
    <citation type="submission" date="2024-04" db="EMBL/GenBank/DDBJ databases">
        <authorList>
            <person name="Chen Y."/>
            <person name="Shah S."/>
            <person name="Dougan E. K."/>
            <person name="Thang M."/>
            <person name="Chan C."/>
        </authorList>
    </citation>
    <scope>NUCLEOTIDE SEQUENCE [LARGE SCALE GENOMIC DNA]</scope>
</reference>
<name>A0A9P1G6M8_9DINO</name>
<gene>
    <name evidence="1" type="ORF">C1SCF055_LOCUS25455</name>
</gene>
<keyword evidence="4" id="KW-1185">Reference proteome</keyword>
<reference evidence="1" key="1">
    <citation type="submission" date="2022-10" db="EMBL/GenBank/DDBJ databases">
        <authorList>
            <person name="Chen Y."/>
            <person name="Dougan E. K."/>
            <person name="Chan C."/>
            <person name="Rhodes N."/>
            <person name="Thang M."/>
        </authorList>
    </citation>
    <scope>NUCLEOTIDE SEQUENCE</scope>
</reference>
<dbReference type="EMBL" id="CAMXCT020002600">
    <property type="protein sequence ID" value="CAL1152607.1"/>
    <property type="molecule type" value="Genomic_DNA"/>
</dbReference>
<evidence type="ECO:0000313" key="1">
    <source>
        <dbReference type="EMBL" id="CAI3999232.1"/>
    </source>
</evidence>
<dbReference type="Gene3D" id="2.130.10.10">
    <property type="entry name" value="YVTN repeat-like/Quinoprotein amine dehydrogenase"/>
    <property type="match status" value="1"/>
</dbReference>
<dbReference type="OrthoDB" id="409904at2759"/>
<accession>A0A9P1G6M8</accession>
<dbReference type="CDD" id="cd17039">
    <property type="entry name" value="Ubl_ubiquitin_like"/>
    <property type="match status" value="1"/>
</dbReference>
<protein>
    <submittedName>
        <fullName evidence="3">Copia protein</fullName>
    </submittedName>
</protein>